<proteinExistence type="predicted"/>
<gene>
    <name evidence="1" type="ORF">D9C73_003884</name>
</gene>
<accession>A0A4U5U6B1</accession>
<evidence type="ECO:0000313" key="2">
    <source>
        <dbReference type="Proteomes" id="UP000298787"/>
    </source>
</evidence>
<dbReference type="Proteomes" id="UP000298787">
    <property type="component" value="Chromosome 4"/>
</dbReference>
<name>A0A4U5U6B1_COLLU</name>
<dbReference type="AlphaFoldDB" id="A0A4U5U6B1"/>
<reference evidence="1 2" key="1">
    <citation type="submission" date="2019-01" db="EMBL/GenBank/DDBJ databases">
        <title>Genome Assembly of Collichthys lucidus.</title>
        <authorList>
            <person name="Cai M."/>
            <person name="Xiao S."/>
        </authorList>
    </citation>
    <scope>NUCLEOTIDE SEQUENCE [LARGE SCALE GENOMIC DNA]</scope>
    <source>
        <strain evidence="1">JT15FE1705JMU</strain>
        <tissue evidence="1">Muscle</tissue>
    </source>
</reference>
<evidence type="ECO:0000313" key="1">
    <source>
        <dbReference type="EMBL" id="TKS69817.1"/>
    </source>
</evidence>
<sequence>MHLSMSYADADEFWCRVVRLDGAVGDTGCSVCRTTSLTAPVLSPQSLTSPKAMVPSWAALCPVSRCQMSDGMDGRDSYAEEQAGMDQRVQIIQKLVSLYRSQHMTTHPRVPVFLSTASAYPNAHFDLLYLQCDKGQSGRTVVDASGGPQTSGKGGACCLILISGQWEGLLAFSLQLHFPEGLTLGYVELGGTLIEQVIYTAIHLQSEEEQRLYGAEDNMMARFLIHFLSLSASVPPREQACWVPGGCCELTHQFERKTHSCCAGPVSLPHRNEGQDVLTCERWVMEAVIWAGTVQAVQNLGSCLAMNRPIQVKPADSEGRGGN</sequence>
<protein>
    <submittedName>
        <fullName evidence="1">Uncharacterized protein</fullName>
    </submittedName>
</protein>
<organism evidence="1 2">
    <name type="scientific">Collichthys lucidus</name>
    <name type="common">Big head croaker</name>
    <name type="synonym">Sciaena lucida</name>
    <dbReference type="NCBI Taxonomy" id="240159"/>
    <lineage>
        <taxon>Eukaryota</taxon>
        <taxon>Metazoa</taxon>
        <taxon>Chordata</taxon>
        <taxon>Craniata</taxon>
        <taxon>Vertebrata</taxon>
        <taxon>Euteleostomi</taxon>
        <taxon>Actinopterygii</taxon>
        <taxon>Neopterygii</taxon>
        <taxon>Teleostei</taxon>
        <taxon>Neoteleostei</taxon>
        <taxon>Acanthomorphata</taxon>
        <taxon>Eupercaria</taxon>
        <taxon>Sciaenidae</taxon>
        <taxon>Collichthys</taxon>
    </lineage>
</organism>
<keyword evidence="2" id="KW-1185">Reference proteome</keyword>
<dbReference type="EMBL" id="CM014081">
    <property type="protein sequence ID" value="TKS69817.1"/>
    <property type="molecule type" value="Genomic_DNA"/>
</dbReference>